<proteinExistence type="inferred from homology"/>
<accession>A0A7I8D9A6</accession>
<evidence type="ECO:0000256" key="4">
    <source>
        <dbReference type="ARBA" id="ARBA00022970"/>
    </source>
</evidence>
<dbReference type="Gene3D" id="3.40.50.2300">
    <property type="match status" value="2"/>
</dbReference>
<sequence length="394" mass="42242">MKKKLLAVAAVMTMALGTLTACGSGKQAASNGGNNGDTIKVGANFELSGNVASFGNSALKGSQLAVQEINDAGGVLGKKIEIVQADNASKPEESARTAQKLISNDKVVALIGPTTSTNALAAVPVAMEKKIPMVTSTATNPKVTVDERTKKVNDWIFRACFIDPFQGKVMADFASKELKAKTAVIYTDQASDYAKGLSQFFEETFTKGGGQILEKDSYQANDTDFKAVLTRIKDKNPDVIYVPGYYNEVGKILKQAREMGIKATFLGGDGWDAPQLVDIAGKENLGNTYFSNHYAADDKSPEVQTFVQSYKAKYNQVPDGFAALGYDAMKLLADAIKRANSTDPEKLKTALAQTKDFKGATGTMSLNENHDPVKSAVVIKFEDGKQVFNSKINP</sequence>
<name>A0A7I8D9A6_9BACL</name>
<evidence type="ECO:0000256" key="3">
    <source>
        <dbReference type="ARBA" id="ARBA00022729"/>
    </source>
</evidence>
<dbReference type="RefSeq" id="WP_200760577.1">
    <property type="nucleotide sequence ID" value="NZ_AP023366.1"/>
</dbReference>
<dbReference type="PROSITE" id="PS51257">
    <property type="entry name" value="PROKAR_LIPOPROTEIN"/>
    <property type="match status" value="1"/>
</dbReference>
<dbReference type="CDD" id="cd06347">
    <property type="entry name" value="PBP1_ABC_LivK_ligand_binding-like"/>
    <property type="match status" value="1"/>
</dbReference>
<gene>
    <name evidence="7" type="ORF">skT53_15720</name>
</gene>
<feature type="domain" description="Leucine-binding protein" evidence="6">
    <location>
        <begin position="38"/>
        <end position="384"/>
    </location>
</feature>
<dbReference type="EMBL" id="AP023366">
    <property type="protein sequence ID" value="BCJ86587.1"/>
    <property type="molecule type" value="Genomic_DNA"/>
</dbReference>
<dbReference type="InterPro" id="IPR028082">
    <property type="entry name" value="Peripla_BP_I"/>
</dbReference>
<protein>
    <submittedName>
        <fullName evidence="7">Ethanolamine utilization protein EutJ</fullName>
    </submittedName>
</protein>
<feature type="chain" id="PRO_5039013025" evidence="5">
    <location>
        <begin position="21"/>
        <end position="394"/>
    </location>
</feature>
<evidence type="ECO:0000313" key="7">
    <source>
        <dbReference type="EMBL" id="BCJ86587.1"/>
    </source>
</evidence>
<comment type="similarity">
    <text evidence="1">Belongs to the leucine-binding protein family.</text>
</comment>
<evidence type="ECO:0000256" key="5">
    <source>
        <dbReference type="SAM" id="SignalP"/>
    </source>
</evidence>
<dbReference type="SUPFAM" id="SSF53822">
    <property type="entry name" value="Periplasmic binding protein-like I"/>
    <property type="match status" value="1"/>
</dbReference>
<dbReference type="InterPro" id="IPR000709">
    <property type="entry name" value="Leu_Ile_Val-bd"/>
</dbReference>
<dbReference type="KEGG" id="eff:skT53_15720"/>
<keyword evidence="4" id="KW-0029">Amino-acid transport</keyword>
<evidence type="ECO:0000259" key="6">
    <source>
        <dbReference type="Pfam" id="PF13458"/>
    </source>
</evidence>
<dbReference type="PANTHER" id="PTHR30483:SF6">
    <property type="entry name" value="PERIPLASMIC BINDING PROTEIN OF ABC TRANSPORTER FOR NATURAL AMINO ACIDS"/>
    <property type="match status" value="1"/>
</dbReference>
<keyword evidence="3 5" id="KW-0732">Signal</keyword>
<dbReference type="Pfam" id="PF13458">
    <property type="entry name" value="Peripla_BP_6"/>
    <property type="match status" value="1"/>
</dbReference>
<evidence type="ECO:0000256" key="1">
    <source>
        <dbReference type="ARBA" id="ARBA00010062"/>
    </source>
</evidence>
<keyword evidence="2" id="KW-0813">Transport</keyword>
<evidence type="ECO:0000256" key="2">
    <source>
        <dbReference type="ARBA" id="ARBA00022448"/>
    </source>
</evidence>
<feature type="signal peptide" evidence="5">
    <location>
        <begin position="1"/>
        <end position="20"/>
    </location>
</feature>
<dbReference type="Proteomes" id="UP000593802">
    <property type="component" value="Chromosome"/>
</dbReference>
<dbReference type="AlphaFoldDB" id="A0A7I8D9A6"/>
<dbReference type="InterPro" id="IPR051010">
    <property type="entry name" value="BCAA_transport"/>
</dbReference>
<keyword evidence="8" id="KW-1185">Reference proteome</keyword>
<reference evidence="7 8" key="1">
    <citation type="submission" date="2020-08" db="EMBL/GenBank/DDBJ databases">
        <title>Complete Genome Sequence of Effusibacillus dendaii Strain skT53, Isolated from Farmland soil.</title>
        <authorList>
            <person name="Konishi T."/>
            <person name="Kawasaki H."/>
        </authorList>
    </citation>
    <scope>NUCLEOTIDE SEQUENCE [LARGE SCALE GENOMIC DNA]</scope>
    <source>
        <strain evidence="8">skT53</strain>
    </source>
</reference>
<dbReference type="InterPro" id="IPR028081">
    <property type="entry name" value="Leu-bd"/>
</dbReference>
<evidence type="ECO:0000313" key="8">
    <source>
        <dbReference type="Proteomes" id="UP000593802"/>
    </source>
</evidence>
<dbReference type="PANTHER" id="PTHR30483">
    <property type="entry name" value="LEUCINE-SPECIFIC-BINDING PROTEIN"/>
    <property type="match status" value="1"/>
</dbReference>
<organism evidence="7 8">
    <name type="scientific">Effusibacillus dendaii</name>
    <dbReference type="NCBI Taxonomy" id="2743772"/>
    <lineage>
        <taxon>Bacteria</taxon>
        <taxon>Bacillati</taxon>
        <taxon>Bacillota</taxon>
        <taxon>Bacilli</taxon>
        <taxon>Bacillales</taxon>
        <taxon>Alicyclobacillaceae</taxon>
        <taxon>Effusibacillus</taxon>
    </lineage>
</organism>
<dbReference type="PRINTS" id="PR00337">
    <property type="entry name" value="LEUILEVALBP"/>
</dbReference>
<dbReference type="GO" id="GO:0006865">
    <property type="term" value="P:amino acid transport"/>
    <property type="evidence" value="ECO:0007669"/>
    <property type="project" value="UniProtKB-KW"/>
</dbReference>